<feature type="signal peptide" evidence="1">
    <location>
        <begin position="1"/>
        <end position="29"/>
    </location>
</feature>
<dbReference type="EMBL" id="JACHMN010000002">
    <property type="protein sequence ID" value="MBB5868287.1"/>
    <property type="molecule type" value="Genomic_DNA"/>
</dbReference>
<dbReference type="AlphaFoldDB" id="A0A841BGS7"/>
<evidence type="ECO:0000313" key="3">
    <source>
        <dbReference type="Proteomes" id="UP000587527"/>
    </source>
</evidence>
<proteinExistence type="predicted"/>
<comment type="caution">
    <text evidence="2">The sequence shown here is derived from an EMBL/GenBank/DDBJ whole genome shotgun (WGS) entry which is preliminary data.</text>
</comment>
<sequence length="195" mass="20110">MRTQRWLAAIALGFAATVAPLAVSSPAQAAPTVCDPNYMWNTWSGATQPWAVTHASRYENYSGATVTWTRAASFRAKLTAGSTITTGVSAGASVEILQLGATLGSSLAVNGSATSTVSQSVTGTLANNHIAIFFQGNRSARGSWKRYKCNAAGTASSQVGSGTTRSFGVNTQGVVDCASSPSPSSLAYVVRAQYC</sequence>
<gene>
    <name evidence="2" type="ORF">F4553_001666</name>
</gene>
<evidence type="ECO:0000256" key="1">
    <source>
        <dbReference type="SAM" id="SignalP"/>
    </source>
</evidence>
<name>A0A841BGS7_9ACTN</name>
<protein>
    <submittedName>
        <fullName evidence="2">3D (Asp-Asp-Asp) domain-containing protein</fullName>
    </submittedName>
</protein>
<dbReference type="RefSeq" id="WP_184834106.1">
    <property type="nucleotide sequence ID" value="NZ_JACHMN010000002.1"/>
</dbReference>
<feature type="chain" id="PRO_5032759833" evidence="1">
    <location>
        <begin position="30"/>
        <end position="195"/>
    </location>
</feature>
<organism evidence="2 3">
    <name type="scientific">Allocatelliglobosispora scoriae</name>
    <dbReference type="NCBI Taxonomy" id="643052"/>
    <lineage>
        <taxon>Bacteria</taxon>
        <taxon>Bacillati</taxon>
        <taxon>Actinomycetota</taxon>
        <taxon>Actinomycetes</taxon>
        <taxon>Micromonosporales</taxon>
        <taxon>Micromonosporaceae</taxon>
        <taxon>Allocatelliglobosispora</taxon>
    </lineage>
</organism>
<reference evidence="2 3" key="1">
    <citation type="submission" date="2020-08" db="EMBL/GenBank/DDBJ databases">
        <title>Sequencing the genomes of 1000 actinobacteria strains.</title>
        <authorList>
            <person name="Klenk H.-P."/>
        </authorList>
    </citation>
    <scope>NUCLEOTIDE SEQUENCE [LARGE SCALE GENOMIC DNA]</scope>
    <source>
        <strain evidence="2 3">DSM 45362</strain>
    </source>
</reference>
<accession>A0A841BGS7</accession>
<dbReference type="Proteomes" id="UP000587527">
    <property type="component" value="Unassembled WGS sequence"/>
</dbReference>
<keyword evidence="3" id="KW-1185">Reference proteome</keyword>
<keyword evidence="1" id="KW-0732">Signal</keyword>
<evidence type="ECO:0000313" key="2">
    <source>
        <dbReference type="EMBL" id="MBB5868287.1"/>
    </source>
</evidence>